<comment type="caution">
    <text evidence="3">The sequence shown here is derived from an EMBL/GenBank/DDBJ whole genome shotgun (WGS) entry which is preliminary data.</text>
</comment>
<reference evidence="4" key="1">
    <citation type="journal article" date="2019" name="Int. J. Syst. Evol. Microbiol.">
        <title>The Global Catalogue of Microorganisms (GCM) 10K type strain sequencing project: providing services to taxonomists for standard genome sequencing and annotation.</title>
        <authorList>
            <consortium name="The Broad Institute Genomics Platform"/>
            <consortium name="The Broad Institute Genome Sequencing Center for Infectious Disease"/>
            <person name="Wu L."/>
            <person name="Ma J."/>
        </authorList>
    </citation>
    <scope>NUCLEOTIDE SEQUENCE [LARGE SCALE GENOMIC DNA]</scope>
    <source>
        <strain evidence="4">Q85</strain>
    </source>
</reference>
<dbReference type="Proteomes" id="UP001597283">
    <property type="component" value="Unassembled WGS sequence"/>
</dbReference>
<gene>
    <name evidence="3" type="ORF">ACFSC3_08930</name>
</gene>
<evidence type="ECO:0000313" key="4">
    <source>
        <dbReference type="Proteomes" id="UP001597283"/>
    </source>
</evidence>
<proteinExistence type="predicted"/>
<evidence type="ECO:0000313" key="3">
    <source>
        <dbReference type="EMBL" id="MFD1787695.1"/>
    </source>
</evidence>
<feature type="chain" id="PRO_5046912410" description="Lipoprotein" evidence="2">
    <location>
        <begin position="25"/>
        <end position="173"/>
    </location>
</feature>
<keyword evidence="2" id="KW-0732">Signal</keyword>
<accession>A0ABW4NC35</accession>
<protein>
    <recommendedName>
        <fullName evidence="5">Lipoprotein</fullName>
    </recommendedName>
</protein>
<dbReference type="EMBL" id="JBHUFC010000003">
    <property type="protein sequence ID" value="MFD1787695.1"/>
    <property type="molecule type" value="Genomic_DNA"/>
</dbReference>
<organism evidence="3 4">
    <name type="scientific">Sphingomonas floccifaciens</name>
    <dbReference type="NCBI Taxonomy" id="1844115"/>
    <lineage>
        <taxon>Bacteria</taxon>
        <taxon>Pseudomonadati</taxon>
        <taxon>Pseudomonadota</taxon>
        <taxon>Alphaproteobacteria</taxon>
        <taxon>Sphingomonadales</taxon>
        <taxon>Sphingomonadaceae</taxon>
        <taxon>Sphingomonas</taxon>
    </lineage>
</organism>
<name>A0ABW4NC35_9SPHN</name>
<dbReference type="PROSITE" id="PS51257">
    <property type="entry name" value="PROKAR_LIPOPROTEIN"/>
    <property type="match status" value="1"/>
</dbReference>
<keyword evidence="4" id="KW-1185">Reference proteome</keyword>
<evidence type="ECO:0000256" key="1">
    <source>
        <dbReference type="SAM" id="MobiDB-lite"/>
    </source>
</evidence>
<feature type="compositionally biased region" description="Pro residues" evidence="1">
    <location>
        <begin position="23"/>
        <end position="49"/>
    </location>
</feature>
<feature type="region of interest" description="Disordered" evidence="1">
    <location>
        <begin position="23"/>
        <end position="55"/>
    </location>
</feature>
<evidence type="ECO:0008006" key="5">
    <source>
        <dbReference type="Google" id="ProtNLM"/>
    </source>
</evidence>
<feature type="signal peptide" evidence="2">
    <location>
        <begin position="1"/>
        <end position="24"/>
    </location>
</feature>
<sequence length="173" mass="17814">MRIVPAAGLAALVVLAGCVPRVDAPPPASSRPIPVPVRTPAPTPAPPPSSDWRDWAATPGTWRYAPDARGGRATFGTGSPVLTLTCDRPANAVRLTRAGVAATALTIRTSTGDRILPAQVGPSGAEATLVPTDRLLDAMGFSRGRFVVEAAGAPPLVVPAWAEVLRVVEDCRG</sequence>
<dbReference type="RefSeq" id="WP_380940061.1">
    <property type="nucleotide sequence ID" value="NZ_JBHUFC010000003.1"/>
</dbReference>
<evidence type="ECO:0000256" key="2">
    <source>
        <dbReference type="SAM" id="SignalP"/>
    </source>
</evidence>